<dbReference type="RefSeq" id="WP_073269523.1">
    <property type="nucleotide sequence ID" value="NZ_FQTU01000002.1"/>
</dbReference>
<evidence type="ECO:0000256" key="11">
    <source>
        <dbReference type="ARBA" id="ARBA00022842"/>
    </source>
</evidence>
<feature type="domain" description="MGS-like" evidence="18">
    <location>
        <begin position="933"/>
        <end position="1071"/>
    </location>
</feature>
<feature type="binding site" evidence="16">
    <location>
        <position position="241"/>
    </location>
    <ligand>
        <name>ATP</name>
        <dbReference type="ChEBI" id="CHEBI:30616"/>
        <label>1</label>
    </ligand>
</feature>
<dbReference type="GO" id="GO:0044205">
    <property type="term" value="P:'de novo' UMP biosynthetic process"/>
    <property type="evidence" value="ECO:0007669"/>
    <property type="project" value="UniProtKB-UniRule"/>
</dbReference>
<comment type="pathway">
    <text evidence="2 16">Amino-acid biosynthesis; L-arginine biosynthesis; carbamoyl phosphate from bicarbonate: step 1/1.</text>
</comment>
<dbReference type="InterPro" id="IPR058047">
    <property type="entry name" value="CPSase_preATP-grasp"/>
</dbReference>
<feature type="binding site" evidence="16">
    <location>
        <position position="823"/>
    </location>
    <ligand>
        <name>Mn(2+)</name>
        <dbReference type="ChEBI" id="CHEBI:29035"/>
        <label>3</label>
    </ligand>
</feature>
<keyword evidence="9 16" id="KW-0547">Nucleotide-binding</keyword>
<dbReference type="Gene3D" id="3.30.470.20">
    <property type="entry name" value="ATP-grasp fold, B domain"/>
    <property type="match status" value="2"/>
</dbReference>
<evidence type="ECO:0000256" key="14">
    <source>
        <dbReference type="ARBA" id="ARBA00047359"/>
    </source>
</evidence>
<feature type="binding site" evidence="16">
    <location>
        <position position="781"/>
    </location>
    <ligand>
        <name>ATP</name>
        <dbReference type="ChEBI" id="CHEBI:30616"/>
        <label>2</label>
    </ligand>
</feature>
<feature type="binding site" evidence="16">
    <location>
        <position position="298"/>
    </location>
    <ligand>
        <name>Mg(2+)</name>
        <dbReference type="ChEBI" id="CHEBI:18420"/>
        <label>1</label>
    </ligand>
</feature>
<feature type="binding site" evidence="16">
    <location>
        <position position="169"/>
    </location>
    <ligand>
        <name>ATP</name>
        <dbReference type="ChEBI" id="CHEBI:30616"/>
        <label>1</label>
    </ligand>
</feature>
<keyword evidence="11" id="KW-0460">Magnesium</keyword>
<keyword evidence="10 16" id="KW-0067">ATP-binding</keyword>
<dbReference type="PRINTS" id="PR00098">
    <property type="entry name" value="CPSASE"/>
</dbReference>
<dbReference type="InterPro" id="IPR016185">
    <property type="entry name" value="PreATP-grasp_dom_sf"/>
</dbReference>
<comment type="similarity">
    <text evidence="3 16">Belongs to the CarB family.</text>
</comment>
<dbReference type="Pfam" id="PF02787">
    <property type="entry name" value="CPSase_L_D3"/>
    <property type="match status" value="1"/>
</dbReference>
<feature type="binding site" evidence="16">
    <location>
        <position position="298"/>
    </location>
    <ligand>
        <name>Mn(2+)</name>
        <dbReference type="ChEBI" id="CHEBI:29035"/>
        <label>2</label>
    </ligand>
</feature>
<dbReference type="FunFam" id="3.40.50.20:FF:000001">
    <property type="entry name" value="Carbamoyl-phosphate synthase large chain"/>
    <property type="match status" value="1"/>
</dbReference>
<dbReference type="InterPro" id="IPR005483">
    <property type="entry name" value="CPSase_dom"/>
</dbReference>
<dbReference type="InterPro" id="IPR036914">
    <property type="entry name" value="MGS-like_dom_sf"/>
</dbReference>
<feature type="binding site" evidence="16">
    <location>
        <position position="749"/>
    </location>
    <ligand>
        <name>ATP</name>
        <dbReference type="ChEBI" id="CHEBI:30616"/>
        <label>2</label>
    </ligand>
</feature>
<keyword evidence="13" id="KW-0464">Manganese</keyword>
<feature type="binding site" evidence="16">
    <location>
        <position position="215"/>
    </location>
    <ligand>
        <name>ATP</name>
        <dbReference type="ChEBI" id="CHEBI:30616"/>
        <label>1</label>
    </ligand>
</feature>
<feature type="domain" description="ATP-grasp" evidence="17">
    <location>
        <begin position="133"/>
        <end position="327"/>
    </location>
</feature>
<dbReference type="EC" id="6.3.5.5" evidence="16"/>
<dbReference type="Gene3D" id="1.10.1030.10">
    <property type="entry name" value="Carbamoyl-phosphate synthetase, large subunit oligomerisation domain"/>
    <property type="match status" value="1"/>
</dbReference>
<dbReference type="NCBIfam" id="TIGR01369">
    <property type="entry name" value="CPSaseII_lrg"/>
    <property type="match status" value="1"/>
</dbReference>
<dbReference type="HAMAP" id="MF_01210_B">
    <property type="entry name" value="CPSase_L_chain_B"/>
    <property type="match status" value="1"/>
</dbReference>
<dbReference type="Gene3D" id="3.30.1490.20">
    <property type="entry name" value="ATP-grasp fold, A domain"/>
    <property type="match status" value="1"/>
</dbReference>
<dbReference type="Proteomes" id="UP000184251">
    <property type="component" value="Unassembled WGS sequence"/>
</dbReference>
<dbReference type="EMBL" id="FQTU01000002">
    <property type="protein sequence ID" value="SHE45185.1"/>
    <property type="molecule type" value="Genomic_DNA"/>
</dbReference>
<evidence type="ECO:0000256" key="6">
    <source>
        <dbReference type="ARBA" id="ARBA00022605"/>
    </source>
</evidence>
<dbReference type="PROSITE" id="PS50975">
    <property type="entry name" value="ATP_GRASP"/>
    <property type="match status" value="2"/>
</dbReference>
<feature type="binding site" evidence="16">
    <location>
        <position position="823"/>
    </location>
    <ligand>
        <name>Mg(2+)</name>
        <dbReference type="ChEBI" id="CHEBI:18420"/>
        <label>3</label>
    </ligand>
</feature>
<keyword evidence="6 16" id="KW-0028">Amino-acid biosynthesis</keyword>
<organism evidence="19 20">
    <name type="scientific">Alkalibacter saccharofermentans DSM 14828</name>
    <dbReference type="NCBI Taxonomy" id="1120975"/>
    <lineage>
        <taxon>Bacteria</taxon>
        <taxon>Bacillati</taxon>
        <taxon>Bacillota</taxon>
        <taxon>Clostridia</taxon>
        <taxon>Eubacteriales</taxon>
        <taxon>Eubacteriaceae</taxon>
        <taxon>Alkalibacter</taxon>
    </lineage>
</organism>
<dbReference type="NCBIfam" id="NF009455">
    <property type="entry name" value="PRK12815.1"/>
    <property type="match status" value="1"/>
</dbReference>
<comment type="domain">
    <text evidence="16">The large subunit is composed of 2 ATP-grasp domains that are involved in binding the 2 ATP molecules needed for carbamoyl phosphate synthesis. The N-terminal ATP-grasp domain (referred to as the carboxyphosphate synthetic component) catalyzes the ATP-dependent phosphorylation of hydrogencarbonate to carboxyphosphate and the subsequent nucleophilic attack by ammonia to form a carbamate intermediate. The C-terminal ATP-grasp domain (referred to as the carbamoyl phosphate synthetic component) then catalyzes the phosphorylation of carbamate with the second ATP to form the end product carbamoyl phosphate. The reactive and unstable enzyme intermediates are sequentially channeled from one active site to the next through the interior of the protein over a distance of at least 96 A.</text>
</comment>
<sequence>MPKREDVKKVLVIGSGPIVIGQAAEFDYSGAQACQSLKEEGVEVVLINSNPATIMTDREVADKVYIEPITLEYVEKIIARERPDSLLAGMGGQTGLNMAIELFDKKILEKYNVKVIGTSIESIKKGEDREEFRALMDEINQPVIESKTVVSLEEAKSYALDLGYPVVVRPAYTLGGAGGGIAETEEELVAIASRGLQLSRVSQVLIEKSIKGWKEIEYEVMRDSKGNCITVCNMENIDPVGIHTGDSIVVAPSQTLSDKEYQMLRKASLDILEAVGIEGGCNVQLALDPHSFKYAVIEINPRVSRSSALASKATGYPIAKVAAKIALGYGLDEIKNAVTKKTYACFEPSLDYVVIKIPKWPFDKFYGADRKLGTKMMATGEVMAIGNNFESAFLKGLRSLEIKKYALDHKGAKELTLAELKEKVLYPNDERMFYLAEMLRWGYDMHKLSKDTGIDIFFLDKIKWIVDQEEKLKLMNVDQLTKEKLTMLKQKGFSDKGLADLLKTEPNHIYELRRMWDIIASYKMVDTCAGEFEALTPYYYSTYDKEDEVVCNSGKKVMVIGSGPIRIGQGIEFDYCSVHCVKALRDMGIETIIVNNNPETVSTDFNISDKLYFEPLTEEDTYNIIEKEKPDGVILQFGGQTAIKLARFFKEMNVPILGTDPDSIDESEDREKFEEILEKLNIDRPKGKGVWNMEEGMKWSSQLGYPVLVRPSYVLGGQGMEICYDDSELEFYLKDAFEKDGKNPVLIDKYIEGMEIEVDAICDGEDILIPGIMEHLERAGIHSGDSISIYPPVNISDSIKEKILDYTKKMAVALRVKGMVNIQFIENSGELYIIEVNPRSSRTVPYISKVTGVPVIDIATKVMMGEKLKDMEYGRDVYPEAKLTCVKVPVFSTEKLPKVEASLGPEMRSTGEVLGVGENFKEALYKGLIAAGVDMSSRKRKVVATVRPKDKEEFMPLAKKMAEMGYEFYATENTAKRLDEMGIKASRINKIEEGYPTIIDVIREQGIDMVFNTPTKGNDSKRDGFAIRRTAIESSVELMTNLDKAGAMIDILHEKISENKTDVYELSEYGK</sequence>
<feature type="binding site" evidence="16">
    <location>
        <position position="298"/>
    </location>
    <ligand>
        <name>ATP</name>
        <dbReference type="ChEBI" id="CHEBI:30616"/>
        <label>1</label>
    </ligand>
</feature>
<feature type="region of interest" description="Carbamoyl phosphate synthetic domain" evidence="16">
    <location>
        <begin position="550"/>
        <end position="932"/>
    </location>
</feature>
<feature type="binding site" evidence="16">
    <location>
        <position position="176"/>
    </location>
    <ligand>
        <name>ATP</name>
        <dbReference type="ChEBI" id="CHEBI:30616"/>
        <label>1</label>
    </ligand>
</feature>
<feature type="binding site" evidence="16">
    <location>
        <position position="780"/>
    </location>
    <ligand>
        <name>ATP</name>
        <dbReference type="ChEBI" id="CHEBI:30616"/>
        <label>2</label>
    </ligand>
</feature>
<dbReference type="PANTHER" id="PTHR11405">
    <property type="entry name" value="CARBAMOYLTRANSFERASE FAMILY MEMBER"/>
    <property type="match status" value="1"/>
</dbReference>
<dbReference type="PROSITE" id="PS51855">
    <property type="entry name" value="MGS"/>
    <property type="match status" value="1"/>
</dbReference>
<feature type="binding site" evidence="16">
    <location>
        <position position="175"/>
    </location>
    <ligand>
        <name>ATP</name>
        <dbReference type="ChEBI" id="CHEBI:30616"/>
        <label>1</label>
    </ligand>
</feature>
<evidence type="ECO:0000256" key="10">
    <source>
        <dbReference type="ARBA" id="ARBA00022840"/>
    </source>
</evidence>
<dbReference type="GO" id="GO:0005737">
    <property type="term" value="C:cytoplasm"/>
    <property type="evidence" value="ECO:0007669"/>
    <property type="project" value="TreeGrafter"/>
</dbReference>
<feature type="binding site" evidence="16">
    <location>
        <position position="300"/>
    </location>
    <ligand>
        <name>Mg(2+)</name>
        <dbReference type="ChEBI" id="CHEBI:18420"/>
        <label>2</label>
    </ligand>
</feature>
<feature type="binding site" evidence="16">
    <location>
        <position position="710"/>
    </location>
    <ligand>
        <name>ATP</name>
        <dbReference type="ChEBI" id="CHEBI:30616"/>
        <label>2</label>
    </ligand>
</feature>
<feature type="binding site" evidence="16">
    <location>
        <position position="782"/>
    </location>
    <ligand>
        <name>ATP</name>
        <dbReference type="ChEBI" id="CHEBI:30616"/>
        <label>2</label>
    </ligand>
</feature>
<dbReference type="SMART" id="SM01096">
    <property type="entry name" value="CPSase_L_D3"/>
    <property type="match status" value="1"/>
</dbReference>
<feature type="binding site" evidence="16">
    <location>
        <position position="755"/>
    </location>
    <ligand>
        <name>ATP</name>
        <dbReference type="ChEBI" id="CHEBI:30616"/>
        <label>2</label>
    </ligand>
</feature>
<feature type="binding site" evidence="16">
    <location>
        <position position="208"/>
    </location>
    <ligand>
        <name>ATP</name>
        <dbReference type="ChEBI" id="CHEBI:30616"/>
        <label>1</label>
    </ligand>
</feature>
<dbReference type="SMART" id="SM00851">
    <property type="entry name" value="MGS"/>
    <property type="match status" value="1"/>
</dbReference>
<dbReference type="InterPro" id="IPR033937">
    <property type="entry name" value="MGS_CPS_CarB"/>
</dbReference>
<dbReference type="FunFam" id="1.10.1030.10:FF:000002">
    <property type="entry name" value="Carbamoyl-phosphate synthase large chain"/>
    <property type="match status" value="1"/>
</dbReference>
<evidence type="ECO:0000256" key="7">
    <source>
        <dbReference type="ARBA" id="ARBA00022723"/>
    </source>
</evidence>
<evidence type="ECO:0000256" key="3">
    <source>
        <dbReference type="ARBA" id="ARBA00009799"/>
    </source>
</evidence>
<keyword evidence="8 16" id="KW-0677">Repeat</keyword>
<accession>A0A1M4TLA8</accession>
<feature type="binding site" evidence="16">
    <location>
        <position position="298"/>
    </location>
    <ligand>
        <name>Mg(2+)</name>
        <dbReference type="ChEBI" id="CHEBI:18420"/>
        <label>2</label>
    </ligand>
</feature>
<feature type="binding site" evidence="16">
    <location>
        <position position="298"/>
    </location>
    <ligand>
        <name>Mn(2+)</name>
        <dbReference type="ChEBI" id="CHEBI:29035"/>
        <label>1</label>
    </ligand>
</feature>
<name>A0A1M4TLA8_9FIRM</name>
<comment type="cofactor">
    <cofactor evidence="16">
        <name>Mg(2+)</name>
        <dbReference type="ChEBI" id="CHEBI:18420"/>
    </cofactor>
    <cofactor evidence="16">
        <name>Mn(2+)</name>
        <dbReference type="ChEBI" id="CHEBI:29035"/>
    </cofactor>
    <text evidence="16">Binds 4 Mg(2+) or Mn(2+) ions per subunit.</text>
</comment>
<dbReference type="GO" id="GO:0004087">
    <property type="term" value="F:carbamoyl-phosphate synthase (ammonia) activity"/>
    <property type="evidence" value="ECO:0007669"/>
    <property type="project" value="UniProtKB-EC"/>
</dbReference>
<keyword evidence="20" id="KW-1185">Reference proteome</keyword>
<evidence type="ECO:0000256" key="5">
    <source>
        <dbReference type="ARBA" id="ARBA00022598"/>
    </source>
</evidence>
<evidence type="ECO:0000313" key="19">
    <source>
        <dbReference type="EMBL" id="SHE45185.1"/>
    </source>
</evidence>
<dbReference type="Gene3D" id="3.40.50.20">
    <property type="match status" value="2"/>
</dbReference>
<comment type="catalytic activity">
    <reaction evidence="14 16">
        <text>hydrogencarbonate + NH4(+) + 2 ATP = carbamoyl phosphate + 2 ADP + phosphate + 2 H(+)</text>
        <dbReference type="Rhea" id="RHEA:18029"/>
        <dbReference type="ChEBI" id="CHEBI:15378"/>
        <dbReference type="ChEBI" id="CHEBI:17544"/>
        <dbReference type="ChEBI" id="CHEBI:28938"/>
        <dbReference type="ChEBI" id="CHEBI:30616"/>
        <dbReference type="ChEBI" id="CHEBI:43474"/>
        <dbReference type="ChEBI" id="CHEBI:58228"/>
        <dbReference type="ChEBI" id="CHEBI:456216"/>
        <dbReference type="EC" id="6.3.4.16"/>
    </reaction>
</comment>
<keyword evidence="7" id="KW-0479">Metal-binding</keyword>
<evidence type="ECO:0000256" key="9">
    <source>
        <dbReference type="ARBA" id="ARBA00022741"/>
    </source>
</evidence>
<comment type="catalytic activity">
    <reaction evidence="15 16">
        <text>hydrogencarbonate + L-glutamine + 2 ATP + H2O = carbamoyl phosphate + L-glutamate + 2 ADP + phosphate + 2 H(+)</text>
        <dbReference type="Rhea" id="RHEA:18633"/>
        <dbReference type="ChEBI" id="CHEBI:15377"/>
        <dbReference type="ChEBI" id="CHEBI:15378"/>
        <dbReference type="ChEBI" id="CHEBI:17544"/>
        <dbReference type="ChEBI" id="CHEBI:29985"/>
        <dbReference type="ChEBI" id="CHEBI:30616"/>
        <dbReference type="ChEBI" id="CHEBI:43474"/>
        <dbReference type="ChEBI" id="CHEBI:58228"/>
        <dbReference type="ChEBI" id="CHEBI:58359"/>
        <dbReference type="ChEBI" id="CHEBI:456216"/>
        <dbReference type="EC" id="6.3.5.5"/>
    </reaction>
</comment>
<feature type="region of interest" description="Allosteric domain" evidence="16">
    <location>
        <begin position="933"/>
        <end position="1071"/>
    </location>
</feature>
<dbReference type="PANTHER" id="PTHR11405:SF53">
    <property type="entry name" value="CARBAMOYL-PHOSPHATE SYNTHASE [AMMONIA], MITOCHONDRIAL"/>
    <property type="match status" value="1"/>
</dbReference>
<comment type="pathway">
    <text evidence="16">Pyrimidine metabolism; UMP biosynthesis via de novo pathway; (S)-dihydroorotate from bicarbonate: step 1/3.</text>
</comment>
<feature type="binding site" evidence="16">
    <location>
        <position position="284"/>
    </location>
    <ligand>
        <name>Mn(2+)</name>
        <dbReference type="ChEBI" id="CHEBI:29035"/>
        <label>1</label>
    </ligand>
</feature>
<dbReference type="PROSITE" id="PS00867">
    <property type="entry name" value="CPSASE_2"/>
    <property type="match status" value="2"/>
</dbReference>
<evidence type="ECO:0000256" key="15">
    <source>
        <dbReference type="ARBA" id="ARBA00048816"/>
    </source>
</evidence>
<dbReference type="GO" id="GO:0006526">
    <property type="term" value="P:L-arginine biosynthetic process"/>
    <property type="evidence" value="ECO:0007669"/>
    <property type="project" value="UniProtKB-UniRule"/>
</dbReference>
<dbReference type="SUPFAM" id="SSF48108">
    <property type="entry name" value="Carbamoyl phosphate synthetase, large subunit connection domain"/>
    <property type="match status" value="1"/>
</dbReference>
<dbReference type="FunFam" id="3.40.50.20:FF:000002">
    <property type="entry name" value="Carbamoyl-phosphate synthase large chain"/>
    <property type="match status" value="1"/>
</dbReference>
<protein>
    <recommendedName>
        <fullName evidence="16">Carbamoyl phosphate synthase large chain</fullName>
        <ecNumber evidence="16">6.3.4.16</ecNumber>
        <ecNumber evidence="16">6.3.5.5</ecNumber>
    </recommendedName>
    <alternativeName>
        <fullName evidence="16">Carbamoyl phosphate synthetase ammonia chain</fullName>
    </alternativeName>
</protein>
<dbReference type="NCBIfam" id="NF003671">
    <property type="entry name" value="PRK05294.1"/>
    <property type="match status" value="1"/>
</dbReference>
<keyword evidence="12 16" id="KW-0665">Pyrimidine biosynthesis</keyword>
<evidence type="ECO:0000256" key="1">
    <source>
        <dbReference type="ARBA" id="ARBA00001936"/>
    </source>
</evidence>
<feature type="binding site" evidence="16">
    <location>
        <position position="284"/>
    </location>
    <ligand>
        <name>Mg(2+)</name>
        <dbReference type="ChEBI" id="CHEBI:18420"/>
        <label>1</label>
    </ligand>
</feature>
<proteinExistence type="inferred from homology"/>
<feature type="binding site" evidence="16">
    <location>
        <position position="835"/>
    </location>
    <ligand>
        <name>Mg(2+)</name>
        <dbReference type="ChEBI" id="CHEBI:18420"/>
        <label>3</label>
    </ligand>
</feature>
<evidence type="ECO:0000256" key="8">
    <source>
        <dbReference type="ARBA" id="ARBA00022737"/>
    </source>
</evidence>
<dbReference type="CDD" id="cd01424">
    <property type="entry name" value="MGS_CPS_II"/>
    <property type="match status" value="1"/>
</dbReference>
<feature type="region of interest" description="Carboxyphosphate synthetic domain" evidence="16">
    <location>
        <begin position="1"/>
        <end position="401"/>
    </location>
</feature>
<dbReference type="InterPro" id="IPR013815">
    <property type="entry name" value="ATP_grasp_subdomain_1"/>
</dbReference>
<dbReference type="HAMAP" id="MF_01210_A">
    <property type="entry name" value="CPSase_L_chain_A"/>
    <property type="match status" value="1"/>
</dbReference>
<dbReference type="InterPro" id="IPR005479">
    <property type="entry name" value="CPAse_ATP-bd"/>
</dbReference>
<dbReference type="Pfam" id="PF02142">
    <property type="entry name" value="MGS"/>
    <property type="match status" value="1"/>
</dbReference>
<reference evidence="19 20" key="1">
    <citation type="submission" date="2016-11" db="EMBL/GenBank/DDBJ databases">
        <authorList>
            <person name="Jaros S."/>
            <person name="Januszkiewicz K."/>
            <person name="Wedrychowicz H."/>
        </authorList>
    </citation>
    <scope>NUCLEOTIDE SEQUENCE [LARGE SCALE GENOMIC DNA]</scope>
    <source>
        <strain evidence="19 20">DSM 14828</strain>
    </source>
</reference>
<evidence type="ECO:0000256" key="4">
    <source>
        <dbReference type="ARBA" id="ARBA00022571"/>
    </source>
</evidence>
<feature type="binding site" evidence="16">
    <location>
        <position position="837"/>
    </location>
    <ligand>
        <name>Mg(2+)</name>
        <dbReference type="ChEBI" id="CHEBI:18420"/>
        <label>4</label>
    </ligand>
</feature>
<dbReference type="UniPathway" id="UPA00068">
    <property type="reaction ID" value="UER00171"/>
</dbReference>
<feature type="binding site" evidence="16">
    <location>
        <position position="835"/>
    </location>
    <ligand>
        <name>Mn(2+)</name>
        <dbReference type="ChEBI" id="CHEBI:29035"/>
        <label>4</label>
    </ligand>
</feature>
<feature type="binding site" evidence="16">
    <location>
        <position position="284"/>
    </location>
    <ligand>
        <name>ATP</name>
        <dbReference type="ChEBI" id="CHEBI:30616"/>
        <label>1</label>
    </ligand>
</feature>
<evidence type="ECO:0000256" key="13">
    <source>
        <dbReference type="ARBA" id="ARBA00023211"/>
    </source>
</evidence>
<feature type="binding site" evidence="16">
    <location>
        <position position="300"/>
    </location>
    <ligand>
        <name>Mn(2+)</name>
        <dbReference type="ChEBI" id="CHEBI:29035"/>
        <label>2</label>
    </ligand>
</feature>
<dbReference type="AlphaFoldDB" id="A0A1M4TLA8"/>
<evidence type="ECO:0000256" key="16">
    <source>
        <dbReference type="HAMAP-Rule" id="MF_01210"/>
    </source>
</evidence>
<feature type="binding site" evidence="16">
    <location>
        <position position="751"/>
    </location>
    <ligand>
        <name>ATP</name>
        <dbReference type="ChEBI" id="CHEBI:30616"/>
        <label>2</label>
    </ligand>
</feature>
<feature type="binding site" evidence="16">
    <location>
        <position position="837"/>
    </location>
    <ligand>
        <name>Mn(2+)</name>
        <dbReference type="ChEBI" id="CHEBI:29035"/>
        <label>4</label>
    </ligand>
</feature>
<dbReference type="OrthoDB" id="9804197at2"/>
<dbReference type="PROSITE" id="PS00866">
    <property type="entry name" value="CPSASE_1"/>
    <property type="match status" value="2"/>
</dbReference>
<dbReference type="Gene3D" id="3.40.50.1380">
    <property type="entry name" value="Methylglyoxal synthase-like domain"/>
    <property type="match status" value="1"/>
</dbReference>
<feature type="binding site" evidence="16">
    <location>
        <position position="242"/>
    </location>
    <ligand>
        <name>ATP</name>
        <dbReference type="ChEBI" id="CHEBI:30616"/>
        <label>1</label>
    </ligand>
</feature>
<comment type="function">
    <text evidence="16">Large subunit of the glutamine-dependent carbamoyl phosphate synthetase (CPSase). CPSase catalyzes the formation of carbamoyl phosphate from the ammonia moiety of glutamine, carbonate, and phosphate donated by ATP, constituting the first step of 2 biosynthetic pathways, one leading to arginine and/or urea and the other to pyrimidine nucleotides. The large subunit (synthetase) binds the substrates ammonia (free or transferred from glutamine from the small subunit), hydrogencarbonate and ATP and carries out an ATP-coupled ligase reaction, activating hydrogencarbonate by forming carboxy phosphate which reacts with ammonia to form carbamoyl phosphate.</text>
</comment>
<dbReference type="UniPathway" id="UPA00070">
    <property type="reaction ID" value="UER00115"/>
</dbReference>
<comment type="caution">
    <text evidence="16">Lacks conserved residue(s) required for the propagation of feature annotation.</text>
</comment>
<dbReference type="SUPFAM" id="SSF56059">
    <property type="entry name" value="Glutathione synthetase ATP-binding domain-like"/>
    <property type="match status" value="2"/>
</dbReference>
<gene>
    <name evidence="16" type="primary">carB</name>
    <name evidence="19" type="ORF">SAMN02746064_00531</name>
</gene>
<comment type="subunit">
    <text evidence="16">Composed of two chains; the small (or glutamine) chain promotes the hydrolysis of glutamine to ammonia, which is used by the large (or ammonia) chain to synthesize carbamoyl phosphate. Tetramer of heterodimers (alpha,beta)4.</text>
</comment>
<dbReference type="InterPro" id="IPR011607">
    <property type="entry name" value="MGS-like_dom"/>
</dbReference>
<dbReference type="SUPFAM" id="SSF52335">
    <property type="entry name" value="Methylglyoxal synthase-like"/>
    <property type="match status" value="1"/>
</dbReference>
<dbReference type="InterPro" id="IPR006275">
    <property type="entry name" value="CPSase_lsu"/>
</dbReference>
<feature type="binding site" evidence="16">
    <location>
        <position position="210"/>
    </location>
    <ligand>
        <name>ATP</name>
        <dbReference type="ChEBI" id="CHEBI:30616"/>
        <label>1</label>
    </ligand>
</feature>
<feature type="binding site" evidence="16">
    <location>
        <position position="129"/>
    </location>
    <ligand>
        <name>ATP</name>
        <dbReference type="ChEBI" id="CHEBI:30616"/>
        <label>1</label>
    </ligand>
</feature>
<comment type="cofactor">
    <cofactor evidence="1">
        <name>Mn(2+)</name>
        <dbReference type="ChEBI" id="CHEBI:29035"/>
    </cofactor>
</comment>
<feature type="domain" description="ATP-grasp" evidence="17">
    <location>
        <begin position="674"/>
        <end position="864"/>
    </location>
</feature>
<feature type="binding site" evidence="16">
    <location>
        <position position="835"/>
    </location>
    <ligand>
        <name>Mn(2+)</name>
        <dbReference type="ChEBI" id="CHEBI:29035"/>
        <label>3</label>
    </ligand>
</feature>
<feature type="binding site" evidence="16">
    <location>
        <position position="835"/>
    </location>
    <ligand>
        <name>ATP</name>
        <dbReference type="ChEBI" id="CHEBI:30616"/>
        <label>2</label>
    </ligand>
</feature>
<dbReference type="FunFam" id="3.30.470.20:FF:000026">
    <property type="entry name" value="Carbamoyl-phosphate synthase large chain"/>
    <property type="match status" value="1"/>
</dbReference>
<dbReference type="GO" id="GO:0004088">
    <property type="term" value="F:carbamoyl-phosphate synthase (glutamine-hydrolyzing) activity"/>
    <property type="evidence" value="ECO:0007669"/>
    <property type="project" value="UniProtKB-UniRule"/>
</dbReference>
<evidence type="ECO:0000259" key="17">
    <source>
        <dbReference type="PROSITE" id="PS50975"/>
    </source>
</evidence>
<evidence type="ECO:0000259" key="18">
    <source>
        <dbReference type="PROSITE" id="PS51855"/>
    </source>
</evidence>
<dbReference type="Pfam" id="PF02786">
    <property type="entry name" value="CPSase_L_D2"/>
    <property type="match status" value="2"/>
</dbReference>
<dbReference type="Pfam" id="PF25596">
    <property type="entry name" value="CPSase_L_D1"/>
    <property type="match status" value="2"/>
</dbReference>
<evidence type="ECO:0000313" key="20">
    <source>
        <dbReference type="Proteomes" id="UP000184251"/>
    </source>
</evidence>
<dbReference type="GO" id="GO:0046872">
    <property type="term" value="F:metal ion binding"/>
    <property type="evidence" value="ECO:0007669"/>
    <property type="project" value="UniProtKB-KW"/>
</dbReference>
<dbReference type="EC" id="6.3.4.16" evidence="16"/>
<dbReference type="STRING" id="1120975.SAMN02746064_00531"/>
<dbReference type="InterPro" id="IPR011761">
    <property type="entry name" value="ATP-grasp"/>
</dbReference>
<evidence type="ECO:0000256" key="2">
    <source>
        <dbReference type="ARBA" id="ARBA00005077"/>
    </source>
</evidence>
<dbReference type="FunFam" id="3.30.470.20:FF:000001">
    <property type="entry name" value="Carbamoyl-phosphate synthase large chain"/>
    <property type="match status" value="1"/>
</dbReference>
<keyword evidence="5 16" id="KW-0436">Ligase</keyword>
<dbReference type="InterPro" id="IPR036897">
    <property type="entry name" value="CarbamoylP_synth_lsu_oligo_sf"/>
</dbReference>
<feature type="binding site" evidence="16">
    <location>
        <position position="243"/>
    </location>
    <ligand>
        <name>ATP</name>
        <dbReference type="ChEBI" id="CHEBI:30616"/>
        <label>1</label>
    </ligand>
</feature>
<evidence type="ECO:0000256" key="12">
    <source>
        <dbReference type="ARBA" id="ARBA00022975"/>
    </source>
</evidence>
<feature type="binding site" evidence="16">
    <location>
        <position position="783"/>
    </location>
    <ligand>
        <name>ATP</name>
        <dbReference type="ChEBI" id="CHEBI:30616"/>
        <label>2</label>
    </ligand>
</feature>
<keyword evidence="4 16" id="KW-0055">Arginine biosynthesis</keyword>
<dbReference type="GO" id="GO:0005524">
    <property type="term" value="F:ATP binding"/>
    <property type="evidence" value="ECO:0007669"/>
    <property type="project" value="UniProtKB-UniRule"/>
</dbReference>
<dbReference type="GO" id="GO:0006541">
    <property type="term" value="P:glutamine metabolic process"/>
    <property type="evidence" value="ECO:0007669"/>
    <property type="project" value="TreeGrafter"/>
</dbReference>
<feature type="binding site" evidence="16">
    <location>
        <position position="835"/>
    </location>
    <ligand>
        <name>Mg(2+)</name>
        <dbReference type="ChEBI" id="CHEBI:18420"/>
        <label>4</label>
    </ligand>
</feature>
<feature type="binding site" evidence="16">
    <location>
        <position position="823"/>
    </location>
    <ligand>
        <name>ATP</name>
        <dbReference type="ChEBI" id="CHEBI:30616"/>
        <label>2</label>
    </ligand>
</feature>
<dbReference type="SUPFAM" id="SSF52440">
    <property type="entry name" value="PreATP-grasp domain"/>
    <property type="match status" value="2"/>
</dbReference>
<dbReference type="InterPro" id="IPR005480">
    <property type="entry name" value="CPSase_lsu_oligo"/>
</dbReference>